<proteinExistence type="predicted"/>
<dbReference type="EMBL" id="JALLBG020000201">
    <property type="protein sequence ID" value="KAL3759348.1"/>
    <property type="molecule type" value="Genomic_DNA"/>
</dbReference>
<evidence type="ECO:0000313" key="2">
    <source>
        <dbReference type="Proteomes" id="UP001530293"/>
    </source>
</evidence>
<reference evidence="1 2" key="1">
    <citation type="submission" date="2024-10" db="EMBL/GenBank/DDBJ databases">
        <title>Updated reference genomes for cyclostephanoid diatoms.</title>
        <authorList>
            <person name="Roberts W.R."/>
            <person name="Alverson A.J."/>
        </authorList>
    </citation>
    <scope>NUCLEOTIDE SEQUENCE [LARGE SCALE GENOMIC DNA]</scope>
    <source>
        <strain evidence="1 2">AJA232-27</strain>
    </source>
</reference>
<evidence type="ECO:0000313" key="1">
    <source>
        <dbReference type="EMBL" id="KAL3759348.1"/>
    </source>
</evidence>
<gene>
    <name evidence="1" type="ORF">ACHAWU_002361</name>
</gene>
<dbReference type="Proteomes" id="UP001530293">
    <property type="component" value="Unassembled WGS sequence"/>
</dbReference>
<accession>A0ABD3M5X2</accession>
<keyword evidence="2" id="KW-1185">Reference proteome</keyword>
<protein>
    <submittedName>
        <fullName evidence="1">Uncharacterized protein</fullName>
    </submittedName>
</protein>
<name>A0ABD3M5X2_9STRA</name>
<comment type="caution">
    <text evidence="1">The sequence shown here is derived from an EMBL/GenBank/DDBJ whole genome shotgun (WGS) entry which is preliminary data.</text>
</comment>
<dbReference type="AlphaFoldDB" id="A0ABD3M5X2"/>
<organism evidence="1 2">
    <name type="scientific">Discostella pseudostelligera</name>
    <dbReference type="NCBI Taxonomy" id="259834"/>
    <lineage>
        <taxon>Eukaryota</taxon>
        <taxon>Sar</taxon>
        <taxon>Stramenopiles</taxon>
        <taxon>Ochrophyta</taxon>
        <taxon>Bacillariophyta</taxon>
        <taxon>Coscinodiscophyceae</taxon>
        <taxon>Thalassiosirophycidae</taxon>
        <taxon>Stephanodiscales</taxon>
        <taxon>Stephanodiscaceae</taxon>
        <taxon>Discostella</taxon>
    </lineage>
</organism>
<sequence length="380" mass="42795">MKSSIVGGDYAGLSATFSSKSGELIPVPQHLIPQSMLEWGDIPSCLEVLTSEDWIGVDDNDRDDGKSGDDDQHQLVRTIITVLPEVGCGIDNLEVTKRIETFLQYSDRLDCWKYGNHLEREVVVADRHRKNQEHILDVETIFQVDSDADEDGNQLRRIRISFSLDLTRLTEEASSSSSISNDLLSNIITFNVERQHSSQSTQGTMWSGPSYNSGGLDARTVMTTIGKSIMNGDVFGVKRMGKGGDSGRDPWVFPNRIMEKDEDGEMSILEGRWTKTTTTDAGAEEVHRTKQDFEPMDTSTMVKIRLPQNILLRYGRSSSDHNIWNIEVSHIESTTKNSKIHLHRSVVSRSFDQKESVSQIGQNKRLGDVIHWVEHKNMNN</sequence>